<dbReference type="OrthoDB" id="74835at2759"/>
<dbReference type="InParanoid" id="A0A1S3JU61"/>
<gene>
    <name evidence="10" type="primary">LOC106176193</name>
</gene>
<dbReference type="GeneID" id="106176193"/>
<dbReference type="FunCoup" id="A0A1S3JU61">
    <property type="interactions" value="991"/>
</dbReference>
<keyword evidence="9" id="KW-1185">Reference proteome</keyword>
<sequence>MADSFFGFETDLPTLGVGKSDFDNELREAPEEEDVYDMMNDETFGAAEFDGDWEEQHELLAGEIEKHDRTGDSGFDTSEKKYEGQEEDMEQSISHLVLDDDELDDPAIVNVSKSRPIPMKKQSLEEIFGPASPPALLDTEDLVSPGHQNIWSSPSREGFFGRMKQDSGFHGMVQRTPIQDPSIVVAGKSLSSSLPTAKTASQIEQDLKQMLRTPQAKAITVEELEREMQTGVMSNQYNTPRSVPPQQRIATQAGLQQVPQEDMEQSISHLVLDDDELDDPAIVNVSKSRPIPMKKQSLEEIFGPASPPALLDTEDLVSPGHQNIWSSPSREGFFGRVKQDSGFHGMVQRTPIQDPSIVVAGKSLSSSLPTAKTASQIEQDLKQMLRTPQAKAITVEELEREMQTGVMSNQYNTPRSVPPQQRIATQAGLQQVPQLPGSSLQQLMSSVSEMGRTSPAQVVPQGRMSPAAAFNIQTLRGSPQAMGMQTPANHRSAARTPSPPLQRVVSPHAVSFPMSPYQARLISPYTRVTGLGLAAGRISPTQMLLGNRMMSPQVVLQAGRHSPPPGHPMMTSPMFSRLPPTPMAMSDPSHLHSNRARMMHQGQARPPMMNNPNRNRPAYPLQQQQHWQQQQQQQQQHHLHQQRGDYQQQRGDYPQQYNNYQHRDNNQQHWNSNQQQRGDYRQRDYHHQQQRDHHNGPGQQRWKKRDEYADLMTQKEKDWIIRIQLMQLQTENPFLDDYYYTTYMMKKMAKEREAQQAAQAEEEESKEPKLLLPQIAKVETRTYRPAQFENALGRLTSSSVHNPRQILDIASSPHTHAEEGEYKGKDLRKYREILIDVELAYTLLLDIEDIEKKVLALPDEASKPLLQERRSKIGELYTKLHVDDDRFTHLMIIRKGKKLVARSMTLFDKEQNQSIVSAVIQHLAHLIKKDQTDKVLHHLHDPVHRTISAVDMELLGRFAQSLCTVQKSGQQDSIGLILQNKFGASTVYSMLSRAETLHEEDPLDSQDNQLQDKWSSFVNRIAEVVGKTAEGSLAVSMQSFPKVPPHLERLANKNIYLEIESKLEKLCSMKQTSS</sequence>
<name>A0A1S3JU61_LINAN</name>
<evidence type="ECO:0000256" key="3">
    <source>
        <dbReference type="ARBA" id="ARBA00009138"/>
    </source>
</evidence>
<dbReference type="STRING" id="7574.A0A1S3JU61"/>
<comment type="subcellular location">
    <subcellularLocation>
        <location evidence="2">Cytoplasm</location>
        <location evidence="2">P-body</location>
    </subcellularLocation>
    <subcellularLocation>
        <location evidence="1">Nucleus</location>
    </subcellularLocation>
</comment>
<evidence type="ECO:0000313" key="10">
    <source>
        <dbReference type="RefSeq" id="XP_013413910.1"/>
    </source>
</evidence>
<feature type="compositionally biased region" description="Basic and acidic residues" evidence="7">
    <location>
        <begin position="678"/>
        <end position="695"/>
    </location>
</feature>
<accession>A0A1S3JU61</accession>
<evidence type="ECO:0000313" key="9">
    <source>
        <dbReference type="Proteomes" id="UP000085678"/>
    </source>
</evidence>
<dbReference type="InterPro" id="IPR039900">
    <property type="entry name" value="Pat1-like"/>
</dbReference>
<keyword evidence="4" id="KW-0963">Cytoplasm</keyword>
<dbReference type="GO" id="GO:0003723">
    <property type="term" value="F:RNA binding"/>
    <property type="evidence" value="ECO:0007669"/>
    <property type="project" value="UniProtKB-KW"/>
</dbReference>
<feature type="compositionally biased region" description="Low complexity" evidence="7">
    <location>
        <begin position="667"/>
        <end position="677"/>
    </location>
</feature>
<evidence type="ECO:0000256" key="2">
    <source>
        <dbReference type="ARBA" id="ARBA00004201"/>
    </source>
</evidence>
<keyword evidence="6" id="KW-0539">Nucleus</keyword>
<feature type="compositionally biased region" description="Low complexity" evidence="7">
    <location>
        <begin position="605"/>
        <end position="636"/>
    </location>
</feature>
<dbReference type="Pfam" id="PF09770">
    <property type="entry name" value="PAT1"/>
    <property type="match status" value="1"/>
</dbReference>
<dbReference type="Proteomes" id="UP000085678">
    <property type="component" value="Unplaced"/>
</dbReference>
<organism evidence="9 10">
    <name type="scientific">Lingula anatina</name>
    <name type="common">Brachiopod</name>
    <name type="synonym">Lingula unguis</name>
    <dbReference type="NCBI Taxonomy" id="7574"/>
    <lineage>
        <taxon>Eukaryota</taxon>
        <taxon>Metazoa</taxon>
        <taxon>Spiralia</taxon>
        <taxon>Lophotrochozoa</taxon>
        <taxon>Brachiopoda</taxon>
        <taxon>Linguliformea</taxon>
        <taxon>Lingulata</taxon>
        <taxon>Lingulida</taxon>
        <taxon>Linguloidea</taxon>
        <taxon>Lingulidae</taxon>
        <taxon>Lingula</taxon>
    </lineage>
</organism>
<feature type="region of interest" description="Disordered" evidence="7">
    <location>
        <begin position="557"/>
        <end position="704"/>
    </location>
</feature>
<feature type="domain" description="mRNA decay factor PAT1" evidence="8">
    <location>
        <begin position="789"/>
        <end position="1028"/>
    </location>
</feature>
<dbReference type="KEGG" id="lak:106176193"/>
<evidence type="ECO:0000256" key="5">
    <source>
        <dbReference type="ARBA" id="ARBA00022884"/>
    </source>
</evidence>
<feature type="region of interest" description="Disordered" evidence="7">
    <location>
        <begin position="482"/>
        <end position="501"/>
    </location>
</feature>
<dbReference type="GO" id="GO:0000290">
    <property type="term" value="P:deadenylation-dependent decapping of nuclear-transcribed mRNA"/>
    <property type="evidence" value="ECO:0007669"/>
    <property type="project" value="InterPro"/>
</dbReference>
<dbReference type="GO" id="GO:0000932">
    <property type="term" value="C:P-body"/>
    <property type="evidence" value="ECO:0007669"/>
    <property type="project" value="UniProtKB-SubCell"/>
</dbReference>
<evidence type="ECO:0000256" key="1">
    <source>
        <dbReference type="ARBA" id="ARBA00004123"/>
    </source>
</evidence>
<evidence type="ECO:0000256" key="4">
    <source>
        <dbReference type="ARBA" id="ARBA00022490"/>
    </source>
</evidence>
<dbReference type="RefSeq" id="XP_013413910.1">
    <property type="nucleotide sequence ID" value="XM_013558456.1"/>
</dbReference>
<dbReference type="GO" id="GO:0005634">
    <property type="term" value="C:nucleus"/>
    <property type="evidence" value="ECO:0007669"/>
    <property type="project" value="UniProtKB-SubCell"/>
</dbReference>
<dbReference type="AlphaFoldDB" id="A0A1S3JU61"/>
<comment type="similarity">
    <text evidence="3">Belongs to the PAT1 family.</text>
</comment>
<evidence type="ECO:0000259" key="8">
    <source>
        <dbReference type="Pfam" id="PF09770"/>
    </source>
</evidence>
<dbReference type="InterPro" id="IPR019167">
    <property type="entry name" value="PAT1_dom"/>
</dbReference>
<dbReference type="PANTHER" id="PTHR21551">
    <property type="entry name" value="TOPOISOMERASE II-ASSOCIATED PROTEIN PAT1"/>
    <property type="match status" value="1"/>
</dbReference>
<keyword evidence="5" id="KW-0694">RNA-binding</keyword>
<reference evidence="10" key="1">
    <citation type="submission" date="2025-08" db="UniProtKB">
        <authorList>
            <consortium name="RefSeq"/>
        </authorList>
    </citation>
    <scope>IDENTIFICATION</scope>
    <source>
        <tissue evidence="10">Gonads</tissue>
    </source>
</reference>
<dbReference type="GO" id="GO:0033962">
    <property type="term" value="P:P-body assembly"/>
    <property type="evidence" value="ECO:0007669"/>
    <property type="project" value="TreeGrafter"/>
</dbReference>
<proteinExistence type="inferred from homology"/>
<protein>
    <submittedName>
        <fullName evidence="10">Protein PAT1 homolog 1</fullName>
    </submittedName>
</protein>
<evidence type="ECO:0000256" key="7">
    <source>
        <dbReference type="SAM" id="MobiDB-lite"/>
    </source>
</evidence>
<feature type="compositionally biased region" description="Low complexity" evidence="7">
    <location>
        <begin position="644"/>
        <end position="653"/>
    </location>
</feature>
<dbReference type="PANTHER" id="PTHR21551:SF0">
    <property type="entry name" value="PROTEIN ASSOCIATED WITH TOPO II RELATED-1, ISOFORM A"/>
    <property type="match status" value="1"/>
</dbReference>
<evidence type="ECO:0000256" key="6">
    <source>
        <dbReference type="ARBA" id="ARBA00023242"/>
    </source>
</evidence>
<dbReference type="OMA" id="QAPMFRA"/>